<evidence type="ECO:0000313" key="2">
    <source>
        <dbReference type="EMBL" id="CAF2063517.1"/>
    </source>
</evidence>
<evidence type="ECO:0000259" key="1">
    <source>
        <dbReference type="Pfam" id="PF08268"/>
    </source>
</evidence>
<dbReference type="Proteomes" id="UP001295469">
    <property type="component" value="Chromosome C06"/>
</dbReference>
<dbReference type="AlphaFoldDB" id="A0A816QLR6"/>
<gene>
    <name evidence="2" type="ORF">DARMORV10_C06P43070.1</name>
</gene>
<dbReference type="InterPro" id="IPR013187">
    <property type="entry name" value="F-box-assoc_dom_typ3"/>
</dbReference>
<dbReference type="Pfam" id="PF08268">
    <property type="entry name" value="FBA_3"/>
    <property type="match status" value="1"/>
</dbReference>
<name>A0A816QLR6_BRANA</name>
<protein>
    <submittedName>
        <fullName evidence="2">(rape) hypothetical protein</fullName>
    </submittedName>
</protein>
<organism evidence="2">
    <name type="scientific">Brassica napus</name>
    <name type="common">Rape</name>
    <dbReference type="NCBI Taxonomy" id="3708"/>
    <lineage>
        <taxon>Eukaryota</taxon>
        <taxon>Viridiplantae</taxon>
        <taxon>Streptophyta</taxon>
        <taxon>Embryophyta</taxon>
        <taxon>Tracheophyta</taxon>
        <taxon>Spermatophyta</taxon>
        <taxon>Magnoliopsida</taxon>
        <taxon>eudicotyledons</taxon>
        <taxon>Gunneridae</taxon>
        <taxon>Pentapetalae</taxon>
        <taxon>rosids</taxon>
        <taxon>malvids</taxon>
        <taxon>Brassicales</taxon>
        <taxon>Brassicaceae</taxon>
        <taxon>Brassiceae</taxon>
        <taxon>Brassica</taxon>
    </lineage>
</organism>
<dbReference type="Gramene" id="CDY01789">
    <property type="protein sequence ID" value="CDY01789"/>
    <property type="gene ID" value="GSBRNA2T00112923001"/>
</dbReference>
<feature type="domain" description="F-box associated beta-propeller type 3" evidence="1">
    <location>
        <begin position="121"/>
        <end position="172"/>
    </location>
</feature>
<dbReference type="EMBL" id="HG994370">
    <property type="protein sequence ID" value="CAF2063517.1"/>
    <property type="molecule type" value="Genomic_DNA"/>
</dbReference>
<sequence>MIECSKPLRGGLVVSTRGGAALLVQARDRLTSSAKLLAPHVATRIWAHAYGPFEYPGEDPSVGCTFHPDVRSVSLIDPGALNGPPRDHGVICFDVKSEKFEVVNRSDDMALWGDSTLSIVSDAYLDFVGMTSRGEIVMSTGYLSNPFYVYYNNIEDNTITRVEVQGMEAFMKANTATSIEIGGMDAFVGCRVHISLSHVKDVKLM</sequence>
<proteinExistence type="predicted"/>
<reference evidence="2" key="1">
    <citation type="submission" date="2021-01" db="EMBL/GenBank/DDBJ databases">
        <authorList>
            <consortium name="Genoscope - CEA"/>
            <person name="William W."/>
        </authorList>
    </citation>
    <scope>NUCLEOTIDE SEQUENCE</scope>
</reference>
<dbReference type="OMA" id="WAHAYGP"/>
<accession>A0A816QLR6</accession>